<dbReference type="AlphaFoldDB" id="A0A482X4L7"/>
<dbReference type="GO" id="GO:0016126">
    <property type="term" value="P:sterol biosynthetic process"/>
    <property type="evidence" value="ECO:0007669"/>
    <property type="project" value="InterPro"/>
</dbReference>
<dbReference type="InParanoid" id="A0A482X4L7"/>
<dbReference type="Pfam" id="PF01222">
    <property type="entry name" value="ERG4_ERG24"/>
    <property type="match status" value="1"/>
</dbReference>
<evidence type="ECO:0008006" key="3">
    <source>
        <dbReference type="Google" id="ProtNLM"/>
    </source>
</evidence>
<dbReference type="OrthoDB" id="5326588at2759"/>
<dbReference type="InterPro" id="IPR001171">
    <property type="entry name" value="ERG24_DHCR-like"/>
</dbReference>
<protein>
    <recommendedName>
        <fullName evidence="3">Steroid 5-alpha reductase C-terminal domain-containing protein</fullName>
    </recommendedName>
</protein>
<name>A0A482X4L7_LAOST</name>
<accession>A0A482X4L7</accession>
<dbReference type="EMBL" id="QKKF02018237">
    <property type="protein sequence ID" value="RZF40458.1"/>
    <property type="molecule type" value="Genomic_DNA"/>
</dbReference>
<reference evidence="1 2" key="1">
    <citation type="journal article" date="2017" name="Gigascience">
        <title>Genome sequence of the small brown planthopper, Laodelphax striatellus.</title>
        <authorList>
            <person name="Zhu J."/>
            <person name="Jiang F."/>
            <person name="Wang X."/>
            <person name="Yang P."/>
            <person name="Bao Y."/>
            <person name="Zhao W."/>
            <person name="Wang W."/>
            <person name="Lu H."/>
            <person name="Wang Q."/>
            <person name="Cui N."/>
            <person name="Li J."/>
            <person name="Chen X."/>
            <person name="Luo L."/>
            <person name="Yu J."/>
            <person name="Kang L."/>
            <person name="Cui F."/>
        </authorList>
    </citation>
    <scope>NUCLEOTIDE SEQUENCE [LARGE SCALE GENOMIC DNA]</scope>
    <source>
        <strain evidence="1">Lst14</strain>
    </source>
</reference>
<dbReference type="Proteomes" id="UP000291343">
    <property type="component" value="Unassembled WGS sequence"/>
</dbReference>
<organism evidence="1 2">
    <name type="scientific">Laodelphax striatellus</name>
    <name type="common">Small brown planthopper</name>
    <name type="synonym">Delphax striatella</name>
    <dbReference type="NCBI Taxonomy" id="195883"/>
    <lineage>
        <taxon>Eukaryota</taxon>
        <taxon>Metazoa</taxon>
        <taxon>Ecdysozoa</taxon>
        <taxon>Arthropoda</taxon>
        <taxon>Hexapoda</taxon>
        <taxon>Insecta</taxon>
        <taxon>Pterygota</taxon>
        <taxon>Neoptera</taxon>
        <taxon>Paraneoptera</taxon>
        <taxon>Hemiptera</taxon>
        <taxon>Auchenorrhyncha</taxon>
        <taxon>Fulgoroidea</taxon>
        <taxon>Delphacidae</taxon>
        <taxon>Criomorphinae</taxon>
        <taxon>Laodelphax</taxon>
    </lineage>
</organism>
<dbReference type="GO" id="GO:0016628">
    <property type="term" value="F:oxidoreductase activity, acting on the CH-CH group of donors, NAD or NADP as acceptor"/>
    <property type="evidence" value="ECO:0007669"/>
    <property type="project" value="InterPro"/>
</dbReference>
<evidence type="ECO:0000313" key="2">
    <source>
        <dbReference type="Proteomes" id="UP000291343"/>
    </source>
</evidence>
<keyword evidence="2" id="KW-1185">Reference proteome</keyword>
<comment type="caution">
    <text evidence="1">The sequence shown here is derived from an EMBL/GenBank/DDBJ whole genome shotgun (WGS) entry which is preliminary data.</text>
</comment>
<sequence length="68" mass="7730">MYWSYAVGAAAGAAPHPHWALAVLPLGMTAFLVHRALRDHARCQAVYHAAWNRYNPQKIMYHLVLKVF</sequence>
<evidence type="ECO:0000313" key="1">
    <source>
        <dbReference type="EMBL" id="RZF40458.1"/>
    </source>
</evidence>
<proteinExistence type="predicted"/>
<gene>
    <name evidence="1" type="ORF">LSTR_LSTR013920</name>
</gene>
<dbReference type="GO" id="GO:0016020">
    <property type="term" value="C:membrane"/>
    <property type="evidence" value="ECO:0007669"/>
    <property type="project" value="InterPro"/>
</dbReference>
<dbReference type="SMR" id="A0A482X4L7"/>